<dbReference type="InterPro" id="IPR050079">
    <property type="entry name" value="DEAD_box_RNA_helicase"/>
</dbReference>
<dbReference type="InterPro" id="IPR027417">
    <property type="entry name" value="P-loop_NTPase"/>
</dbReference>
<dbReference type="EC" id="3.6.4.13" evidence="1"/>
<dbReference type="PROSITE" id="PS00039">
    <property type="entry name" value="DEAD_ATP_HELICASE"/>
    <property type="match status" value="1"/>
</dbReference>
<evidence type="ECO:0000256" key="8">
    <source>
        <dbReference type="ARBA" id="ARBA00047984"/>
    </source>
</evidence>
<dbReference type="GO" id="GO:0005829">
    <property type="term" value="C:cytosol"/>
    <property type="evidence" value="ECO:0007669"/>
    <property type="project" value="TreeGrafter"/>
</dbReference>
<dbReference type="PANTHER" id="PTHR47959">
    <property type="entry name" value="ATP-DEPENDENT RNA HELICASE RHLE-RELATED"/>
    <property type="match status" value="1"/>
</dbReference>
<accession>A0A4U1MLM8</accession>
<dbReference type="PANTHER" id="PTHR47959:SF13">
    <property type="entry name" value="ATP-DEPENDENT RNA HELICASE RHLE"/>
    <property type="match status" value="1"/>
</dbReference>
<dbReference type="Gene3D" id="3.30.70.330">
    <property type="match status" value="1"/>
</dbReference>
<evidence type="ECO:0000313" key="16">
    <source>
        <dbReference type="Proteomes" id="UP000310541"/>
    </source>
</evidence>
<evidence type="ECO:0000256" key="10">
    <source>
        <dbReference type="PROSITE-ProRule" id="PRU00552"/>
    </source>
</evidence>
<evidence type="ECO:0000259" key="13">
    <source>
        <dbReference type="PROSITE" id="PS51194"/>
    </source>
</evidence>
<dbReference type="Pfam" id="PF00271">
    <property type="entry name" value="Helicase_C"/>
    <property type="match status" value="1"/>
</dbReference>
<gene>
    <name evidence="15" type="ORF">FBF83_02140</name>
</gene>
<feature type="domain" description="Helicase ATP-binding" evidence="12">
    <location>
        <begin position="33"/>
        <end position="202"/>
    </location>
</feature>
<dbReference type="InterPro" id="IPR005580">
    <property type="entry name" value="DbpA/CsdA_RNA-bd_dom"/>
</dbReference>
<evidence type="ECO:0000256" key="1">
    <source>
        <dbReference type="ARBA" id="ARBA00012552"/>
    </source>
</evidence>
<dbReference type="FunFam" id="3.40.50.300:FF:000108">
    <property type="entry name" value="ATP-dependent RNA helicase RhlE"/>
    <property type="match status" value="1"/>
</dbReference>
<keyword evidence="6 11" id="KW-0067">ATP-binding</keyword>
<dbReference type="PROSITE" id="PS51192">
    <property type="entry name" value="HELICASE_ATP_BIND_1"/>
    <property type="match status" value="1"/>
</dbReference>
<keyword evidence="4 11" id="KW-0378">Hydrolase</keyword>
<keyword evidence="3 11" id="KW-0547">Nucleotide-binding</keyword>
<dbReference type="InterPro" id="IPR011545">
    <property type="entry name" value="DEAD/DEAH_box_helicase_dom"/>
</dbReference>
<name>A0A4U1MLM8_9BACL</name>
<evidence type="ECO:0000256" key="4">
    <source>
        <dbReference type="ARBA" id="ARBA00022801"/>
    </source>
</evidence>
<dbReference type="Pfam" id="PF03880">
    <property type="entry name" value="DbpA"/>
    <property type="match status" value="1"/>
</dbReference>
<comment type="similarity">
    <text evidence="7 11">Belongs to the DEAD box helicase family.</text>
</comment>
<dbReference type="GO" id="GO:0003723">
    <property type="term" value="F:RNA binding"/>
    <property type="evidence" value="ECO:0007669"/>
    <property type="project" value="UniProtKB-ARBA"/>
</dbReference>
<dbReference type="InterPro" id="IPR044742">
    <property type="entry name" value="DEAD/DEAH_RhlB"/>
</dbReference>
<proteinExistence type="inferred from homology"/>
<comment type="catalytic activity">
    <reaction evidence="8">
        <text>ATP + H2O = ADP + phosphate + H(+)</text>
        <dbReference type="Rhea" id="RHEA:13065"/>
        <dbReference type="ChEBI" id="CHEBI:15377"/>
        <dbReference type="ChEBI" id="CHEBI:15378"/>
        <dbReference type="ChEBI" id="CHEBI:30616"/>
        <dbReference type="ChEBI" id="CHEBI:43474"/>
        <dbReference type="ChEBI" id="CHEBI:456216"/>
        <dbReference type="EC" id="3.6.4.13"/>
    </reaction>
</comment>
<protein>
    <recommendedName>
        <fullName evidence="9">ATP-dependent RNA helicase CshA</fullName>
        <ecNumber evidence="1">3.6.4.13</ecNumber>
    </recommendedName>
</protein>
<dbReference type="SMART" id="SM00490">
    <property type="entry name" value="HELICc"/>
    <property type="match status" value="1"/>
</dbReference>
<evidence type="ECO:0000259" key="12">
    <source>
        <dbReference type="PROSITE" id="PS51192"/>
    </source>
</evidence>
<dbReference type="RefSeq" id="WP_136945492.1">
    <property type="nucleotide sequence ID" value="NZ_SWFM01000001.1"/>
</dbReference>
<dbReference type="InterPro" id="IPR001650">
    <property type="entry name" value="Helicase_C-like"/>
</dbReference>
<evidence type="ECO:0000256" key="11">
    <source>
        <dbReference type="RuleBase" id="RU000492"/>
    </source>
</evidence>
<feature type="short sequence motif" description="Q motif" evidence="10">
    <location>
        <begin position="2"/>
        <end position="30"/>
    </location>
</feature>
<dbReference type="CDD" id="cd12252">
    <property type="entry name" value="RRM_DbpA"/>
    <property type="match status" value="1"/>
</dbReference>
<dbReference type="EMBL" id="SWFM01000001">
    <property type="protein sequence ID" value="TKD71624.1"/>
    <property type="molecule type" value="Genomic_DNA"/>
</dbReference>
<dbReference type="Proteomes" id="UP000310541">
    <property type="component" value="Unassembled WGS sequence"/>
</dbReference>
<evidence type="ECO:0000259" key="14">
    <source>
        <dbReference type="PROSITE" id="PS51195"/>
    </source>
</evidence>
<reference evidence="15 16" key="1">
    <citation type="submission" date="2019-04" db="EMBL/GenBank/DDBJ databases">
        <title>Genome sequence of Bacillus hwajinpoensis strain Y2.</title>
        <authorList>
            <person name="Fair J.L."/>
            <person name="Maclea K.S."/>
        </authorList>
    </citation>
    <scope>NUCLEOTIDE SEQUENCE [LARGE SCALE GENOMIC DNA]</scope>
    <source>
        <strain evidence="15 16">Y2</strain>
    </source>
</reference>
<feature type="domain" description="DEAD-box RNA helicase Q" evidence="14">
    <location>
        <begin position="2"/>
        <end position="30"/>
    </location>
</feature>
<dbReference type="CDD" id="cd00268">
    <property type="entry name" value="DEADc"/>
    <property type="match status" value="1"/>
</dbReference>
<organism evidence="15 16">
    <name type="scientific">Guptibacillus hwajinpoensis</name>
    <dbReference type="NCBI Taxonomy" id="208199"/>
    <lineage>
        <taxon>Bacteria</taxon>
        <taxon>Bacillati</taxon>
        <taxon>Bacillota</taxon>
        <taxon>Bacilli</taxon>
        <taxon>Bacillales</taxon>
        <taxon>Guptibacillaceae</taxon>
        <taxon>Guptibacillus</taxon>
    </lineage>
</organism>
<comment type="caution">
    <text evidence="15">The sequence shown here is derived from an EMBL/GenBank/DDBJ whole genome shotgun (WGS) entry which is preliminary data.</text>
</comment>
<evidence type="ECO:0000256" key="5">
    <source>
        <dbReference type="ARBA" id="ARBA00022806"/>
    </source>
</evidence>
<dbReference type="PROSITE" id="PS51194">
    <property type="entry name" value="HELICASE_CTER"/>
    <property type="match status" value="1"/>
</dbReference>
<dbReference type="CDD" id="cd18787">
    <property type="entry name" value="SF2_C_DEAD"/>
    <property type="match status" value="1"/>
</dbReference>
<feature type="domain" description="Helicase C-terminal" evidence="13">
    <location>
        <begin position="226"/>
        <end position="373"/>
    </location>
</feature>
<dbReference type="SMART" id="SM00487">
    <property type="entry name" value="DEXDc"/>
    <property type="match status" value="1"/>
</dbReference>
<evidence type="ECO:0000256" key="2">
    <source>
        <dbReference type="ARBA" id="ARBA00022490"/>
    </source>
</evidence>
<evidence type="ECO:0000313" key="15">
    <source>
        <dbReference type="EMBL" id="TKD71624.1"/>
    </source>
</evidence>
<dbReference type="Pfam" id="PF00270">
    <property type="entry name" value="DEAD"/>
    <property type="match status" value="1"/>
</dbReference>
<dbReference type="InterPro" id="IPR012677">
    <property type="entry name" value="Nucleotide-bd_a/b_plait_sf"/>
</dbReference>
<evidence type="ECO:0000256" key="6">
    <source>
        <dbReference type="ARBA" id="ARBA00022840"/>
    </source>
</evidence>
<evidence type="ECO:0000256" key="7">
    <source>
        <dbReference type="ARBA" id="ARBA00038437"/>
    </source>
</evidence>
<dbReference type="InterPro" id="IPR014001">
    <property type="entry name" value="Helicase_ATP-bd"/>
</dbReference>
<sequence length="522" mass="58285">MKNFEDFALSNEVSKAVLELGFKEPTPIQEKALEPILEGRDIIGQAQTGTGKTAAFGIPIIEKVKKVGGPEAIILTPTRELAMQVAIELQKLSKYKGLNVLAVYGGEPIYHQIRALKKGVHIVVGTPGRMLDHLKRKTLQTDNVHTAVLDEADEMLDMGFIDDIELIFKQLPVQRQSLLFSATIPAPIRKLSGKYLKNPLTISVSKGDVTADTVEQVYYRTFESDKFDTLCRVIENEDIRLGIIFTKTKKGASQLTESLKKRGYRGEELHGDLTQQQRSKVMNLFRRSQINFLVATDIAARGIDVAHVSHVINYDIPEDPERYVHRIGRTGRAGNKGIALTLVTPKDMRFLQSIESKIKLNLSAEPLQDESVDLENIVKSVEKQLKNQKQESSARETSELLLAKYDAHALVQALLENAIQEKQNTTPSEYNFGETGGQNGMVRFFLNVGRNIDLHPKKLLSELSVMAGVENDSVGRIDIFEKFSFFEVHEDVAPFVYEALRAGGIDGKSIHLEPAKPQKSRV</sequence>
<evidence type="ECO:0000256" key="9">
    <source>
        <dbReference type="ARBA" id="ARBA00067932"/>
    </source>
</evidence>
<dbReference type="SUPFAM" id="SSF52540">
    <property type="entry name" value="P-loop containing nucleoside triphosphate hydrolases"/>
    <property type="match status" value="1"/>
</dbReference>
<dbReference type="Gene3D" id="3.40.50.300">
    <property type="entry name" value="P-loop containing nucleotide triphosphate hydrolases"/>
    <property type="match status" value="2"/>
</dbReference>
<dbReference type="OrthoDB" id="9805696at2"/>
<dbReference type="GO" id="GO:0005524">
    <property type="term" value="F:ATP binding"/>
    <property type="evidence" value="ECO:0007669"/>
    <property type="project" value="UniProtKB-KW"/>
</dbReference>
<keyword evidence="2" id="KW-0963">Cytoplasm</keyword>
<dbReference type="InterPro" id="IPR014014">
    <property type="entry name" value="RNA_helicase_DEAD_Q_motif"/>
</dbReference>
<dbReference type="AlphaFoldDB" id="A0A4U1MLM8"/>
<dbReference type="GO" id="GO:0016787">
    <property type="term" value="F:hydrolase activity"/>
    <property type="evidence" value="ECO:0007669"/>
    <property type="project" value="UniProtKB-KW"/>
</dbReference>
<evidence type="ECO:0000256" key="3">
    <source>
        <dbReference type="ARBA" id="ARBA00022741"/>
    </source>
</evidence>
<dbReference type="GO" id="GO:0003724">
    <property type="term" value="F:RNA helicase activity"/>
    <property type="evidence" value="ECO:0007669"/>
    <property type="project" value="UniProtKB-EC"/>
</dbReference>
<dbReference type="InterPro" id="IPR000629">
    <property type="entry name" value="RNA-helicase_DEAD-box_CS"/>
</dbReference>
<keyword evidence="5 11" id="KW-0347">Helicase</keyword>
<dbReference type="PROSITE" id="PS51195">
    <property type="entry name" value="Q_MOTIF"/>
    <property type="match status" value="1"/>
</dbReference>